<dbReference type="GO" id="GO:0016491">
    <property type="term" value="F:oxidoreductase activity"/>
    <property type="evidence" value="ECO:0007669"/>
    <property type="project" value="InterPro"/>
</dbReference>
<proteinExistence type="predicted"/>
<reference evidence="2 4" key="1">
    <citation type="submission" date="2020-07" db="EMBL/GenBank/DDBJ databases">
        <authorList>
            <person name="Criscuolo A."/>
        </authorList>
    </citation>
    <scope>NUCLEOTIDE SEQUENCE [LARGE SCALE GENOMIC DNA]</scope>
    <source>
        <strain evidence="2">CIP111751</strain>
    </source>
</reference>
<evidence type="ECO:0000313" key="5">
    <source>
        <dbReference type="Proteomes" id="UP000545588"/>
    </source>
</evidence>
<dbReference type="Gene3D" id="3.40.30.10">
    <property type="entry name" value="Glutaredoxin"/>
    <property type="match status" value="1"/>
</dbReference>
<gene>
    <name evidence="3" type="ORF">HNR41_000046</name>
    <name evidence="2" type="ORF">JEOCOQ751_01535</name>
</gene>
<dbReference type="EMBL" id="JACHFF010000001">
    <property type="protein sequence ID" value="MBB6422120.1"/>
    <property type="molecule type" value="Genomic_DNA"/>
</dbReference>
<dbReference type="EMBL" id="CAJEWA010000006">
    <property type="protein sequence ID" value="CAD2079662.1"/>
    <property type="molecule type" value="Genomic_DNA"/>
</dbReference>
<organism evidence="2 4">
    <name type="scientific">Jeotgalicoccus coquinae</name>
    <dbReference type="NCBI Taxonomy" id="709509"/>
    <lineage>
        <taxon>Bacteria</taxon>
        <taxon>Bacillati</taxon>
        <taxon>Bacillota</taxon>
        <taxon>Bacilli</taxon>
        <taxon>Bacillales</taxon>
        <taxon>Staphylococcaceae</taxon>
        <taxon>Jeotgalicoccus</taxon>
    </lineage>
</organism>
<dbReference type="InterPro" id="IPR036249">
    <property type="entry name" value="Thioredoxin-like_sf"/>
</dbReference>
<dbReference type="Pfam" id="PF01323">
    <property type="entry name" value="DSBA"/>
    <property type="match status" value="1"/>
</dbReference>
<dbReference type="GO" id="GO:0016853">
    <property type="term" value="F:isomerase activity"/>
    <property type="evidence" value="ECO:0007669"/>
    <property type="project" value="UniProtKB-KW"/>
</dbReference>
<evidence type="ECO:0000313" key="4">
    <source>
        <dbReference type="Proteomes" id="UP000534001"/>
    </source>
</evidence>
<protein>
    <submittedName>
        <fullName evidence="2">DSBA-like thioredoxin domain protein</fullName>
    </submittedName>
    <submittedName>
        <fullName evidence="3">DsbA family dithiol-disulfide isomerase</fullName>
    </submittedName>
</protein>
<dbReference type="SUPFAM" id="SSF52833">
    <property type="entry name" value="Thioredoxin-like"/>
    <property type="match status" value="1"/>
</dbReference>
<dbReference type="PANTHER" id="PTHR13887:SF41">
    <property type="entry name" value="THIOREDOXIN SUPERFAMILY PROTEIN"/>
    <property type="match status" value="1"/>
</dbReference>
<dbReference type="Proteomes" id="UP000545588">
    <property type="component" value="Unassembled WGS sequence"/>
</dbReference>
<comment type="caution">
    <text evidence="2">The sequence shown here is derived from an EMBL/GenBank/DDBJ whole genome shotgun (WGS) entry which is preliminary data.</text>
</comment>
<keyword evidence="3" id="KW-0413">Isomerase</keyword>
<dbReference type="AlphaFoldDB" id="A0A6V7RPW0"/>
<sequence>MDVKIYTDIACPFCYIGKKNFEKALAEYETDAKVNIEYASYELDNQAPKMPEKNIYEVLAEKHEQPMEEINEMVGHIVEQGKIAGIEFNMDKVIPANTRDAHRLLKLAYEFDLGDSVLESLHKAYFTEGKNVSDKDVLLEVAKANGIPEVPALEVINDPSLFLENVIGDFNMAKVNKVRTLPYYIFDDKFAISGAREPRHYTIALNKTLQPEK</sequence>
<dbReference type="Proteomes" id="UP000534001">
    <property type="component" value="Unassembled WGS sequence"/>
</dbReference>
<evidence type="ECO:0000313" key="2">
    <source>
        <dbReference type="EMBL" id="CAD2079662.1"/>
    </source>
</evidence>
<dbReference type="CDD" id="cd03024">
    <property type="entry name" value="DsbA_FrnE"/>
    <property type="match status" value="1"/>
</dbReference>
<dbReference type="RefSeq" id="WP_184280623.1">
    <property type="nucleotide sequence ID" value="NZ_BMCO01000001.1"/>
</dbReference>
<dbReference type="PANTHER" id="PTHR13887">
    <property type="entry name" value="GLUTATHIONE S-TRANSFERASE KAPPA"/>
    <property type="match status" value="1"/>
</dbReference>
<accession>A0A6V7RPW0</accession>
<feature type="domain" description="DSBA-like thioredoxin" evidence="1">
    <location>
        <begin position="3"/>
        <end position="198"/>
    </location>
</feature>
<dbReference type="InterPro" id="IPR001853">
    <property type="entry name" value="DSBA-like_thioredoxin_dom"/>
</dbReference>
<reference evidence="3 5" key="2">
    <citation type="submission" date="2020-08" db="EMBL/GenBank/DDBJ databases">
        <title>Genomic Encyclopedia of Type Strains, Phase IV (KMG-IV): sequencing the most valuable type-strain genomes for metagenomic binning, comparative biology and taxonomic classification.</title>
        <authorList>
            <person name="Goeker M."/>
        </authorList>
    </citation>
    <scope>NUCLEOTIDE SEQUENCE [LARGE SCALE GENOMIC DNA]</scope>
    <source>
        <strain evidence="3 5">DSM 22419</strain>
    </source>
</reference>
<evidence type="ECO:0000313" key="3">
    <source>
        <dbReference type="EMBL" id="MBB6422120.1"/>
    </source>
</evidence>
<name>A0A6V7RPW0_9STAP</name>
<evidence type="ECO:0000259" key="1">
    <source>
        <dbReference type="Pfam" id="PF01323"/>
    </source>
</evidence>
<keyword evidence="5" id="KW-1185">Reference proteome</keyword>